<evidence type="ECO:0000313" key="1">
    <source>
        <dbReference type="EMBL" id="CAB5222799.1"/>
    </source>
</evidence>
<proteinExistence type="predicted"/>
<gene>
    <name evidence="1" type="ORF">UFOVP368_34</name>
</gene>
<name>A0A6J7WXN7_9CAUD</name>
<organism evidence="1">
    <name type="scientific">uncultured Caudovirales phage</name>
    <dbReference type="NCBI Taxonomy" id="2100421"/>
    <lineage>
        <taxon>Viruses</taxon>
        <taxon>Duplodnaviria</taxon>
        <taxon>Heunggongvirae</taxon>
        <taxon>Uroviricota</taxon>
        <taxon>Caudoviricetes</taxon>
        <taxon>Peduoviridae</taxon>
        <taxon>Maltschvirus</taxon>
        <taxon>Maltschvirus maltsch</taxon>
    </lineage>
</organism>
<dbReference type="EMBL" id="LR798303">
    <property type="protein sequence ID" value="CAB5222799.1"/>
    <property type="molecule type" value="Genomic_DNA"/>
</dbReference>
<reference evidence="1" key="1">
    <citation type="submission" date="2020-05" db="EMBL/GenBank/DDBJ databases">
        <authorList>
            <person name="Chiriac C."/>
            <person name="Salcher M."/>
            <person name="Ghai R."/>
            <person name="Kavagutti S V."/>
        </authorList>
    </citation>
    <scope>NUCLEOTIDE SEQUENCE</scope>
</reference>
<protein>
    <submittedName>
        <fullName evidence="1">Uncharacterized protein</fullName>
    </submittedName>
</protein>
<accession>A0A6J7WXN7</accession>
<sequence length="86" mass="9902">MNTERDIVERLLTRPNDSPLHAEYMMDDAAAEILALRAALDDIAENRMPEHRSDGSRWWFNGGEGFVEWATERARQALRRSNDDGN</sequence>